<dbReference type="Proteomes" id="UP000000557">
    <property type="component" value="Chromosome"/>
</dbReference>
<sequence>MVLRPGDRAMSDPLQEFLRRNAPEPPAPARDLEERILEATLAPTPALPRTSRRPPALVAAASLTLLLLGGLGLWQQQQSGDPKGEPPFETAGLNIREPDTFFAIDPQTDLYDVRF</sequence>
<dbReference type="AlphaFoldDB" id="Q7NFE1"/>
<accession>Q7NFE1</accession>
<protein>
    <submittedName>
        <fullName evidence="2">Glr3585 protein</fullName>
    </submittedName>
</protein>
<dbReference type="OrthoDB" id="9902090at2"/>
<organism evidence="2 3">
    <name type="scientific">Gloeobacter violaceus (strain ATCC 29082 / PCC 7421)</name>
    <dbReference type="NCBI Taxonomy" id="251221"/>
    <lineage>
        <taxon>Bacteria</taxon>
        <taxon>Bacillati</taxon>
        <taxon>Cyanobacteriota</taxon>
        <taxon>Cyanophyceae</taxon>
        <taxon>Gloeobacterales</taxon>
        <taxon>Gloeobacteraceae</taxon>
        <taxon>Gloeobacter</taxon>
    </lineage>
</organism>
<dbReference type="KEGG" id="gvi:glr3585"/>
<dbReference type="EMBL" id="BA000045">
    <property type="protein sequence ID" value="BAC91526.1"/>
    <property type="molecule type" value="Genomic_DNA"/>
</dbReference>
<proteinExistence type="predicted"/>
<evidence type="ECO:0000313" key="2">
    <source>
        <dbReference type="EMBL" id="BAC91526.1"/>
    </source>
</evidence>
<dbReference type="HOGENOM" id="CLU_2219380_0_0_3"/>
<feature type="region of interest" description="Disordered" evidence="1">
    <location>
        <begin position="76"/>
        <end position="96"/>
    </location>
</feature>
<evidence type="ECO:0000313" key="3">
    <source>
        <dbReference type="Proteomes" id="UP000000557"/>
    </source>
</evidence>
<reference evidence="2 3" key="2">
    <citation type="journal article" date="2003" name="DNA Res.">
        <title>Complete genome structure of Gloeobacter violaceus PCC 7421, a cyanobacterium that lacks thylakoids (supplement).</title>
        <authorList>
            <person name="Nakamura Y."/>
            <person name="Kaneko T."/>
            <person name="Sato S."/>
            <person name="Mimuro M."/>
            <person name="Miyashita H."/>
            <person name="Tsuchiya T."/>
            <person name="Sasamoto S."/>
            <person name="Watanabe A."/>
            <person name="Kawashima K."/>
            <person name="Kishida Y."/>
            <person name="Kiyokawa C."/>
            <person name="Kohara M."/>
            <person name="Matsumoto M."/>
            <person name="Matsuno A."/>
            <person name="Nakazaki N."/>
            <person name="Shimpo S."/>
            <person name="Takeuchi C."/>
            <person name="Yamada M."/>
            <person name="Tabata S."/>
        </authorList>
    </citation>
    <scope>NUCLEOTIDE SEQUENCE [LARGE SCALE GENOMIC DNA]</scope>
    <source>
        <strain evidence="3">ATCC 29082 / PCC 7421</strain>
    </source>
</reference>
<gene>
    <name evidence="2" type="ordered locus">glr3585</name>
</gene>
<name>Q7NFE1_GLOVI</name>
<feature type="compositionally biased region" description="Basic and acidic residues" evidence="1">
    <location>
        <begin position="1"/>
        <end position="10"/>
    </location>
</feature>
<reference evidence="2 3" key="1">
    <citation type="journal article" date="2003" name="DNA Res.">
        <title>Complete genome structure of Gloeobacter violaceus PCC 7421, a cyanobacterium that lacks thylakoids.</title>
        <authorList>
            <person name="Nakamura Y."/>
            <person name="Kaneko T."/>
            <person name="Sato S."/>
            <person name="Mimuro M."/>
            <person name="Miyashita H."/>
            <person name="Tsuchiya T."/>
            <person name="Sasamoto S."/>
            <person name="Watanabe A."/>
            <person name="Kawashima K."/>
            <person name="Kishida Y."/>
            <person name="Kiyokawa C."/>
            <person name="Kohara M."/>
            <person name="Matsumoto M."/>
            <person name="Matsuno A."/>
            <person name="Nakazaki N."/>
            <person name="Shimpo S."/>
            <person name="Takeuchi C."/>
            <person name="Yamada M."/>
            <person name="Tabata S."/>
        </authorList>
    </citation>
    <scope>NUCLEOTIDE SEQUENCE [LARGE SCALE GENOMIC DNA]</scope>
    <source>
        <strain evidence="3">ATCC 29082 / PCC 7421</strain>
    </source>
</reference>
<evidence type="ECO:0000256" key="1">
    <source>
        <dbReference type="SAM" id="MobiDB-lite"/>
    </source>
</evidence>
<feature type="region of interest" description="Disordered" evidence="1">
    <location>
        <begin position="1"/>
        <end position="29"/>
    </location>
</feature>
<dbReference type="STRING" id="251221.gene:10761100"/>
<keyword evidence="3" id="KW-1185">Reference proteome</keyword>
<dbReference type="InParanoid" id="Q7NFE1"/>
<dbReference type="EnsemblBacteria" id="BAC91526">
    <property type="protein sequence ID" value="BAC91526"/>
    <property type="gene ID" value="BAC91526"/>
</dbReference>